<keyword evidence="5" id="KW-1185">Reference proteome</keyword>
<feature type="region of interest" description="Disordered" evidence="3">
    <location>
        <begin position="259"/>
        <end position="285"/>
    </location>
</feature>
<dbReference type="InterPro" id="IPR010998">
    <property type="entry name" value="Integrase_recombinase_N"/>
</dbReference>
<dbReference type="InterPro" id="IPR011010">
    <property type="entry name" value="DNA_brk_join_enz"/>
</dbReference>
<dbReference type="Proteomes" id="UP001628193">
    <property type="component" value="Unassembled WGS sequence"/>
</dbReference>
<dbReference type="RefSeq" id="WP_420905233.1">
    <property type="nucleotide sequence ID" value="NZ_BAAFGK010000004.1"/>
</dbReference>
<evidence type="ECO:0000313" key="5">
    <source>
        <dbReference type="Proteomes" id="UP001628193"/>
    </source>
</evidence>
<evidence type="ECO:0000256" key="2">
    <source>
        <dbReference type="ARBA" id="ARBA00023172"/>
    </source>
</evidence>
<sequence>MGDFPHTNQEVPSLDPQIKAFAQASTLTDATRAAYWGDLRRFIDWGGVIPAHEKMVANYLVEHANSHKFATLARWRVSLGKAHSAQGLEDPTKTELVNAVLKGIKQKHGREQRRVAPLTSNQTTAVLNVMGGRLKDLRDKALILVGFSGGLRRSELTTLAVENLRERAGGMELSLSTGRLVMIPHGTDSSTCPVTALKAWLVASGIVSGAVFQGINRHGRISGQPLTGHGVALVIKERVKAVGLDPSLYSGCSPRVGGILEGAQDSPHGGLDSDPMPLPKAAHGH</sequence>
<dbReference type="PANTHER" id="PTHR34605">
    <property type="entry name" value="PHAGE_INTEGRASE DOMAIN-CONTAINING PROTEIN"/>
    <property type="match status" value="1"/>
</dbReference>
<dbReference type="PANTHER" id="PTHR34605:SF3">
    <property type="entry name" value="P CELL-TYPE AGGLUTINATION PROTEIN MAP4-LIKE-RELATED"/>
    <property type="match status" value="1"/>
</dbReference>
<dbReference type="SUPFAM" id="SSF47823">
    <property type="entry name" value="lambda integrase-like, N-terminal domain"/>
    <property type="match status" value="1"/>
</dbReference>
<keyword evidence="1" id="KW-0238">DNA-binding</keyword>
<accession>A0ABQ0C9I1</accession>
<organism evidence="4 5">
    <name type="scientific">Candidatus Magnetaquiglobus chichijimensis</name>
    <dbReference type="NCBI Taxonomy" id="3141448"/>
    <lineage>
        <taxon>Bacteria</taxon>
        <taxon>Pseudomonadati</taxon>
        <taxon>Pseudomonadota</taxon>
        <taxon>Magnetococcia</taxon>
        <taxon>Magnetococcales</taxon>
        <taxon>Candidatus Magnetaquicoccaceae</taxon>
        <taxon>Candidatus Magnetaquiglobus</taxon>
    </lineage>
</organism>
<reference evidence="4 5" key="1">
    <citation type="submission" date="2024-05" db="EMBL/GenBank/DDBJ databases">
        <authorList>
            <consortium name="Candidatus Magnetaquicoccaceae bacterium FCR-1 genome sequencing consortium"/>
            <person name="Shimoshige H."/>
            <person name="Shimamura S."/>
            <person name="Taoka A."/>
            <person name="Kobayashi H."/>
            <person name="Maekawa T."/>
        </authorList>
    </citation>
    <scope>NUCLEOTIDE SEQUENCE [LARGE SCALE GENOMIC DNA]</scope>
    <source>
        <strain evidence="4 5">FCR-1</strain>
    </source>
</reference>
<keyword evidence="2" id="KW-0233">DNA recombination</keyword>
<gene>
    <name evidence="4" type="primary">xerC_4</name>
    <name evidence="4" type="ORF">SIID45300_01867</name>
</gene>
<comment type="caution">
    <text evidence="4">The sequence shown here is derived from an EMBL/GenBank/DDBJ whole genome shotgun (WGS) entry which is preliminary data.</text>
</comment>
<proteinExistence type="predicted"/>
<evidence type="ECO:0000256" key="3">
    <source>
        <dbReference type="SAM" id="MobiDB-lite"/>
    </source>
</evidence>
<evidence type="ECO:0000256" key="1">
    <source>
        <dbReference type="ARBA" id="ARBA00023125"/>
    </source>
</evidence>
<dbReference type="InterPro" id="IPR052925">
    <property type="entry name" value="Phage_Integrase-like_Recomb"/>
</dbReference>
<dbReference type="Gene3D" id="1.10.443.10">
    <property type="entry name" value="Intergrase catalytic core"/>
    <property type="match status" value="1"/>
</dbReference>
<dbReference type="InterPro" id="IPR013762">
    <property type="entry name" value="Integrase-like_cat_sf"/>
</dbReference>
<dbReference type="EMBL" id="BAAFGK010000004">
    <property type="protein sequence ID" value="GAB0057537.1"/>
    <property type="molecule type" value="Genomic_DNA"/>
</dbReference>
<reference evidence="4 5" key="2">
    <citation type="submission" date="2024-09" db="EMBL/GenBank/DDBJ databases">
        <title>Draft genome sequence of Candidatus Magnetaquicoccaceae bacterium FCR-1.</title>
        <authorList>
            <person name="Shimoshige H."/>
            <person name="Shimamura S."/>
            <person name="Taoka A."/>
            <person name="Kobayashi H."/>
            <person name="Maekawa T."/>
        </authorList>
    </citation>
    <scope>NUCLEOTIDE SEQUENCE [LARGE SCALE GENOMIC DNA]</scope>
    <source>
        <strain evidence="4 5">FCR-1</strain>
    </source>
</reference>
<name>A0ABQ0C9I1_9PROT</name>
<evidence type="ECO:0000313" key="4">
    <source>
        <dbReference type="EMBL" id="GAB0057537.1"/>
    </source>
</evidence>
<dbReference type="SUPFAM" id="SSF56349">
    <property type="entry name" value="DNA breaking-rejoining enzymes"/>
    <property type="match status" value="1"/>
</dbReference>
<protein>
    <submittedName>
        <fullName evidence="4">Tyrosine recombinase XerC</fullName>
    </submittedName>
</protein>
<dbReference type="Gene3D" id="1.10.150.130">
    <property type="match status" value="1"/>
</dbReference>